<dbReference type="EMBL" id="LR746272">
    <property type="protein sequence ID" value="CAA7402935.1"/>
    <property type="molecule type" value="Genomic_DNA"/>
</dbReference>
<dbReference type="Proteomes" id="UP000663760">
    <property type="component" value="Chromosome 9"/>
</dbReference>
<name>A0A7I8L0Y0_SPIIN</name>
<keyword evidence="4" id="KW-1185">Reference proteome</keyword>
<sequence length="152" mass="16462">MPLGFELRAKGCAGAGDIETEREREGAEEVINFLGKKDNVVHLFLGGAFVALGVRSASQQGDIDELEAEKESLRRRNKAMQETMWGWRQSLFNLAASDPSSFPVPLSRLRAIYGDEDESDAATSFAPPPSQNLDIPGETGAPTPSPAPRFTV</sequence>
<proteinExistence type="predicted"/>
<gene>
    <name evidence="3" type="ORF">SI8410_09013613</name>
</gene>
<evidence type="ECO:0000256" key="1">
    <source>
        <dbReference type="SAM" id="Coils"/>
    </source>
</evidence>
<dbReference type="AlphaFoldDB" id="A0A7I8L0Y0"/>
<dbReference type="GO" id="GO:0005739">
    <property type="term" value="C:mitochondrion"/>
    <property type="evidence" value="ECO:0007669"/>
    <property type="project" value="TreeGrafter"/>
</dbReference>
<evidence type="ECO:0000313" key="3">
    <source>
        <dbReference type="EMBL" id="CAA7402935.1"/>
    </source>
</evidence>
<feature type="region of interest" description="Disordered" evidence="2">
    <location>
        <begin position="117"/>
        <end position="152"/>
    </location>
</feature>
<organism evidence="3 4">
    <name type="scientific">Spirodela intermedia</name>
    <name type="common">Intermediate duckweed</name>
    <dbReference type="NCBI Taxonomy" id="51605"/>
    <lineage>
        <taxon>Eukaryota</taxon>
        <taxon>Viridiplantae</taxon>
        <taxon>Streptophyta</taxon>
        <taxon>Embryophyta</taxon>
        <taxon>Tracheophyta</taxon>
        <taxon>Spermatophyta</taxon>
        <taxon>Magnoliopsida</taxon>
        <taxon>Liliopsida</taxon>
        <taxon>Araceae</taxon>
        <taxon>Lemnoideae</taxon>
        <taxon>Spirodela</taxon>
    </lineage>
</organism>
<evidence type="ECO:0000256" key="2">
    <source>
        <dbReference type="SAM" id="MobiDB-lite"/>
    </source>
</evidence>
<accession>A0A7I8L0Y0</accession>
<keyword evidence="1" id="KW-0175">Coiled coil</keyword>
<dbReference type="OrthoDB" id="1857819at2759"/>
<feature type="coiled-coil region" evidence="1">
    <location>
        <begin position="56"/>
        <end position="83"/>
    </location>
</feature>
<dbReference type="PANTHER" id="PTHR38355:SF1">
    <property type="entry name" value="OS06G0149500 PROTEIN"/>
    <property type="match status" value="1"/>
</dbReference>
<protein>
    <submittedName>
        <fullName evidence="3">Uncharacterized protein</fullName>
    </submittedName>
</protein>
<reference evidence="3" key="1">
    <citation type="submission" date="2020-02" db="EMBL/GenBank/DDBJ databases">
        <authorList>
            <person name="Scholz U."/>
            <person name="Mascher M."/>
            <person name="Fiebig A."/>
        </authorList>
    </citation>
    <scope>NUCLEOTIDE SEQUENCE</scope>
</reference>
<feature type="compositionally biased region" description="Pro residues" evidence="2">
    <location>
        <begin position="143"/>
        <end position="152"/>
    </location>
</feature>
<evidence type="ECO:0000313" key="4">
    <source>
        <dbReference type="Proteomes" id="UP000663760"/>
    </source>
</evidence>
<dbReference type="PANTHER" id="PTHR38355">
    <property type="entry name" value="OS06G0149500 PROTEIN"/>
    <property type="match status" value="1"/>
</dbReference>